<dbReference type="Pfam" id="PF01012">
    <property type="entry name" value="ETF"/>
    <property type="match status" value="1"/>
</dbReference>
<sequence>MNIIVCAKQVVDVSEMKVDSSTKKPILQGVPQKISDIDKNAMEEAIKIKDKHGGKITVLTVGPADAKERIKELLAMGADEGILIPYPDKYDYHVVSTLLTEAIKKIGEYEIILCGEASIDLFSGQIGPRIAGLLNIPQ</sequence>
<dbReference type="InterPro" id="IPR014729">
    <property type="entry name" value="Rossmann-like_a/b/a_fold"/>
</dbReference>
<feature type="domain" description="Electron transfer flavoprotein alpha/beta-subunit N-terminal" evidence="1">
    <location>
        <begin position="28"/>
        <end position="138"/>
    </location>
</feature>
<evidence type="ECO:0000313" key="2">
    <source>
        <dbReference type="EMBL" id="GAH17631.1"/>
    </source>
</evidence>
<name>X1DA25_9ZZZZ</name>
<proteinExistence type="predicted"/>
<dbReference type="SUPFAM" id="SSF52402">
    <property type="entry name" value="Adenine nucleotide alpha hydrolases-like"/>
    <property type="match status" value="1"/>
</dbReference>
<dbReference type="PANTHER" id="PTHR21294">
    <property type="entry name" value="ELECTRON TRANSFER FLAVOPROTEIN BETA-SUBUNIT"/>
    <property type="match status" value="1"/>
</dbReference>
<dbReference type="EMBL" id="BART01031834">
    <property type="protein sequence ID" value="GAH17631.1"/>
    <property type="molecule type" value="Genomic_DNA"/>
</dbReference>
<accession>X1DA25</accession>
<feature type="non-terminal residue" evidence="2">
    <location>
        <position position="138"/>
    </location>
</feature>
<protein>
    <recommendedName>
        <fullName evidence="1">Electron transfer flavoprotein alpha/beta-subunit N-terminal domain-containing protein</fullName>
    </recommendedName>
</protein>
<gene>
    <name evidence="2" type="ORF">S01H4_55203</name>
</gene>
<dbReference type="Gene3D" id="3.40.50.620">
    <property type="entry name" value="HUPs"/>
    <property type="match status" value="1"/>
</dbReference>
<reference evidence="2" key="1">
    <citation type="journal article" date="2014" name="Front. Microbiol.">
        <title>High frequency of phylogenetically diverse reductive dehalogenase-homologous genes in deep subseafloor sedimentary metagenomes.</title>
        <authorList>
            <person name="Kawai M."/>
            <person name="Futagami T."/>
            <person name="Toyoda A."/>
            <person name="Takaki Y."/>
            <person name="Nishi S."/>
            <person name="Hori S."/>
            <person name="Arai W."/>
            <person name="Tsubouchi T."/>
            <person name="Morono Y."/>
            <person name="Uchiyama I."/>
            <person name="Ito T."/>
            <person name="Fujiyama A."/>
            <person name="Inagaki F."/>
            <person name="Takami H."/>
        </authorList>
    </citation>
    <scope>NUCLEOTIDE SEQUENCE</scope>
    <source>
        <strain evidence="2">Expedition CK06-06</strain>
    </source>
</reference>
<dbReference type="GO" id="GO:0009055">
    <property type="term" value="F:electron transfer activity"/>
    <property type="evidence" value="ECO:0007669"/>
    <property type="project" value="InterPro"/>
</dbReference>
<dbReference type="InterPro" id="IPR014730">
    <property type="entry name" value="ETF_a/b_N"/>
</dbReference>
<organism evidence="2">
    <name type="scientific">marine sediment metagenome</name>
    <dbReference type="NCBI Taxonomy" id="412755"/>
    <lineage>
        <taxon>unclassified sequences</taxon>
        <taxon>metagenomes</taxon>
        <taxon>ecological metagenomes</taxon>
    </lineage>
</organism>
<comment type="caution">
    <text evidence="2">The sequence shown here is derived from an EMBL/GenBank/DDBJ whole genome shotgun (WGS) entry which is preliminary data.</text>
</comment>
<evidence type="ECO:0000259" key="1">
    <source>
        <dbReference type="Pfam" id="PF01012"/>
    </source>
</evidence>
<dbReference type="InterPro" id="IPR012255">
    <property type="entry name" value="ETF_b"/>
</dbReference>
<dbReference type="AlphaFoldDB" id="X1DA25"/>
<dbReference type="PANTHER" id="PTHR21294:SF20">
    <property type="entry name" value="ELECTRON TRANSFER FLAVOPROTEIN, SUBUNIT BETA (ETFB)"/>
    <property type="match status" value="1"/>
</dbReference>